<name>A0A0G0EHI4_9BACT</name>
<protein>
    <submittedName>
        <fullName evidence="2">Uncharacterized protein</fullName>
    </submittedName>
</protein>
<keyword evidence="1" id="KW-1133">Transmembrane helix</keyword>
<organism evidence="2 3">
    <name type="scientific">Candidatus Nomurabacteria bacterium GW2011_GWE1_35_16</name>
    <dbReference type="NCBI Taxonomy" id="1618761"/>
    <lineage>
        <taxon>Bacteria</taxon>
        <taxon>Candidatus Nomuraibacteriota</taxon>
    </lineage>
</organism>
<feature type="transmembrane region" description="Helical" evidence="1">
    <location>
        <begin position="81"/>
        <end position="102"/>
    </location>
</feature>
<accession>A0A0G0EHI4</accession>
<comment type="caution">
    <text evidence="2">The sequence shown here is derived from an EMBL/GenBank/DDBJ whole genome shotgun (WGS) entry which is preliminary data.</text>
</comment>
<dbReference type="Proteomes" id="UP000034952">
    <property type="component" value="Unassembled WGS sequence"/>
</dbReference>
<evidence type="ECO:0000313" key="3">
    <source>
        <dbReference type="Proteomes" id="UP000034952"/>
    </source>
</evidence>
<keyword evidence="1" id="KW-0472">Membrane</keyword>
<dbReference type="AlphaFoldDB" id="A0A0G0EHI4"/>
<reference evidence="2 3" key="1">
    <citation type="journal article" date="2015" name="Nature">
        <title>rRNA introns, odd ribosomes, and small enigmatic genomes across a large radiation of phyla.</title>
        <authorList>
            <person name="Brown C.T."/>
            <person name="Hug L.A."/>
            <person name="Thomas B.C."/>
            <person name="Sharon I."/>
            <person name="Castelle C.J."/>
            <person name="Singh A."/>
            <person name="Wilkins M.J."/>
            <person name="Williams K.H."/>
            <person name="Banfield J.F."/>
        </authorList>
    </citation>
    <scope>NUCLEOTIDE SEQUENCE [LARGE SCALE GENOMIC DNA]</scope>
</reference>
<keyword evidence="1" id="KW-0812">Transmembrane</keyword>
<feature type="transmembrane region" description="Helical" evidence="1">
    <location>
        <begin position="138"/>
        <end position="158"/>
    </location>
</feature>
<sequence length="168" mass="19514">MNKTISWSKVVLVAIVAVYMFYYITSLSDWHFVDNVNLIFHEAGHVVFGFFGEFIKILGGTLMQIIIPSVFSLYFYRKEDYFSASLLLFWLSQNFFNISVYAGDAIKMELPLLGGDSVYHDWNYILSSLNILRFTDQVASFMYIIGWIILIFAIIYSLKFSFRPNDAI</sequence>
<evidence type="ECO:0000256" key="1">
    <source>
        <dbReference type="SAM" id="Phobius"/>
    </source>
</evidence>
<evidence type="ECO:0000313" key="2">
    <source>
        <dbReference type="EMBL" id="KKP66727.1"/>
    </source>
</evidence>
<feature type="transmembrane region" description="Helical" evidence="1">
    <location>
        <begin position="45"/>
        <end position="74"/>
    </location>
</feature>
<gene>
    <name evidence="2" type="ORF">UR64_C0003G0020</name>
</gene>
<proteinExistence type="predicted"/>
<dbReference type="EMBL" id="LBPY01000003">
    <property type="protein sequence ID" value="KKP66727.1"/>
    <property type="molecule type" value="Genomic_DNA"/>
</dbReference>
<feature type="transmembrane region" description="Helical" evidence="1">
    <location>
        <begin position="7"/>
        <end position="25"/>
    </location>
</feature>